<evidence type="ECO:0000313" key="1">
    <source>
        <dbReference type="EMBL" id="CEK89377.1"/>
    </source>
</evidence>
<dbReference type="AlphaFoldDB" id="A0A0B7B8Z3"/>
<gene>
    <name evidence="1" type="primary">ORF170633</name>
</gene>
<sequence length="81" mass="9072">MCRFNKYAVADTSPQNGHARSSDTLAVAERLTWLGIGSFEFLEVEAYGPKWLPLCSPSEMKGNAKSKCQPQYGNCMIWLIK</sequence>
<protein>
    <submittedName>
        <fullName evidence="1">Uncharacterized protein</fullName>
    </submittedName>
</protein>
<organism evidence="1">
    <name type="scientific">Arion vulgaris</name>
    <dbReference type="NCBI Taxonomy" id="1028688"/>
    <lineage>
        <taxon>Eukaryota</taxon>
        <taxon>Metazoa</taxon>
        <taxon>Spiralia</taxon>
        <taxon>Lophotrochozoa</taxon>
        <taxon>Mollusca</taxon>
        <taxon>Gastropoda</taxon>
        <taxon>Heterobranchia</taxon>
        <taxon>Euthyneura</taxon>
        <taxon>Panpulmonata</taxon>
        <taxon>Eupulmonata</taxon>
        <taxon>Stylommatophora</taxon>
        <taxon>Helicina</taxon>
        <taxon>Arionoidea</taxon>
        <taxon>Arionidae</taxon>
        <taxon>Arion</taxon>
    </lineage>
</organism>
<name>A0A0B7B8Z3_9EUPU</name>
<dbReference type="EMBL" id="HACG01042512">
    <property type="protein sequence ID" value="CEK89377.1"/>
    <property type="molecule type" value="Transcribed_RNA"/>
</dbReference>
<proteinExistence type="predicted"/>
<accession>A0A0B7B8Z3</accession>
<reference evidence="1" key="1">
    <citation type="submission" date="2014-12" db="EMBL/GenBank/DDBJ databases">
        <title>Insight into the proteome of Arion vulgaris.</title>
        <authorList>
            <person name="Aradska J."/>
            <person name="Bulat T."/>
            <person name="Smidak R."/>
            <person name="Sarate P."/>
            <person name="Gangsoo J."/>
            <person name="Sialana F."/>
            <person name="Bilban M."/>
            <person name="Lubec G."/>
        </authorList>
    </citation>
    <scope>NUCLEOTIDE SEQUENCE</scope>
    <source>
        <tissue evidence="1">Skin</tissue>
    </source>
</reference>